<protein>
    <submittedName>
        <fullName evidence="3">Uncharacterized protein</fullName>
    </submittedName>
</protein>
<comment type="caution">
    <text evidence="3">The sequence shown here is derived from an EMBL/GenBank/DDBJ whole genome shotgun (WGS) entry which is preliminary data.</text>
</comment>
<proteinExistence type="predicted"/>
<reference evidence="3 4" key="1">
    <citation type="submission" date="2024-10" db="EMBL/GenBank/DDBJ databases">
        <title>Updated reference genomes for cyclostephanoid diatoms.</title>
        <authorList>
            <person name="Roberts W.R."/>
            <person name="Alverson A.J."/>
        </authorList>
    </citation>
    <scope>NUCLEOTIDE SEQUENCE [LARGE SCALE GENOMIC DNA]</scope>
    <source>
        <strain evidence="3 4">AJA276-08</strain>
    </source>
</reference>
<accession>A0ABD3P7G9</accession>
<dbReference type="Proteomes" id="UP001530315">
    <property type="component" value="Unassembled WGS sequence"/>
</dbReference>
<keyword evidence="1" id="KW-0175">Coiled coil</keyword>
<evidence type="ECO:0000256" key="1">
    <source>
        <dbReference type="SAM" id="Coils"/>
    </source>
</evidence>
<sequence length="269" mass="29770">MARLHGPRAMRLLRFCLFNAISLLPRTNSLAIPSSLRCRHPRTIRLTTFLRNDLRDEIERSAQRRAYENRARGGGTGETVGGAILGGLLGGPFGALFGAQIGASFGAASSLDKARKEEMRRKGVTPEMLDQATEIGVALRQAVEALRATRESVDTSQQLAKTLDRQEKSLYERAKSAISSGDEEVARRLLLERESVKEKLLKILKSVSEDRKRLAIMESNVEALETRALEIESLLRRSVGASSWQDSANIGLSLEPEDPLLKKFRDLGM</sequence>
<evidence type="ECO:0000256" key="2">
    <source>
        <dbReference type="SAM" id="SignalP"/>
    </source>
</evidence>
<evidence type="ECO:0000313" key="4">
    <source>
        <dbReference type="Proteomes" id="UP001530315"/>
    </source>
</evidence>
<name>A0ABD3P7G9_9STRA</name>
<feature type="signal peptide" evidence="2">
    <location>
        <begin position="1"/>
        <end position="31"/>
    </location>
</feature>
<keyword evidence="2" id="KW-0732">Signal</keyword>
<dbReference type="EMBL" id="JALLAZ020000966">
    <property type="protein sequence ID" value="KAL3783569.1"/>
    <property type="molecule type" value="Genomic_DNA"/>
</dbReference>
<feature type="chain" id="PRO_5044823775" evidence="2">
    <location>
        <begin position="32"/>
        <end position="269"/>
    </location>
</feature>
<feature type="coiled-coil region" evidence="1">
    <location>
        <begin position="207"/>
        <end position="234"/>
    </location>
</feature>
<evidence type="ECO:0000313" key="3">
    <source>
        <dbReference type="EMBL" id="KAL3783569.1"/>
    </source>
</evidence>
<organism evidence="3 4">
    <name type="scientific">Stephanodiscus triporus</name>
    <dbReference type="NCBI Taxonomy" id="2934178"/>
    <lineage>
        <taxon>Eukaryota</taxon>
        <taxon>Sar</taxon>
        <taxon>Stramenopiles</taxon>
        <taxon>Ochrophyta</taxon>
        <taxon>Bacillariophyta</taxon>
        <taxon>Coscinodiscophyceae</taxon>
        <taxon>Thalassiosirophycidae</taxon>
        <taxon>Stephanodiscales</taxon>
        <taxon>Stephanodiscaceae</taxon>
        <taxon>Stephanodiscus</taxon>
    </lineage>
</organism>
<dbReference type="AlphaFoldDB" id="A0ABD3P7G9"/>
<gene>
    <name evidence="3" type="ORF">ACHAW5_007877</name>
</gene>
<keyword evidence="4" id="KW-1185">Reference proteome</keyword>